<dbReference type="PROSITE" id="PS50005">
    <property type="entry name" value="TPR"/>
    <property type="match status" value="1"/>
</dbReference>
<dbReference type="Proteomes" id="UP001150925">
    <property type="component" value="Unassembled WGS sequence"/>
</dbReference>
<evidence type="ECO:0000256" key="1">
    <source>
        <dbReference type="PROSITE-ProRule" id="PRU00339"/>
    </source>
</evidence>
<keyword evidence="2" id="KW-0812">Transmembrane</keyword>
<gene>
    <name evidence="3" type="ORF">IWQ62_000847</name>
</gene>
<organism evidence="3 4">
    <name type="scientific">Dispira parvispora</name>
    <dbReference type="NCBI Taxonomy" id="1520584"/>
    <lineage>
        <taxon>Eukaryota</taxon>
        <taxon>Fungi</taxon>
        <taxon>Fungi incertae sedis</taxon>
        <taxon>Zoopagomycota</taxon>
        <taxon>Kickxellomycotina</taxon>
        <taxon>Dimargaritomycetes</taxon>
        <taxon>Dimargaritales</taxon>
        <taxon>Dimargaritaceae</taxon>
        <taxon>Dispira</taxon>
    </lineage>
</organism>
<dbReference type="SUPFAM" id="SSF48452">
    <property type="entry name" value="TPR-like"/>
    <property type="match status" value="1"/>
</dbReference>
<name>A0A9W8E981_9FUNG</name>
<comment type="caution">
    <text evidence="3">The sequence shown here is derived from an EMBL/GenBank/DDBJ whole genome shotgun (WGS) entry which is preliminary data.</text>
</comment>
<dbReference type="InterPro" id="IPR019734">
    <property type="entry name" value="TPR_rpt"/>
</dbReference>
<dbReference type="SMART" id="SM00028">
    <property type="entry name" value="TPR"/>
    <property type="match status" value="4"/>
</dbReference>
<feature type="transmembrane region" description="Helical" evidence="2">
    <location>
        <begin position="105"/>
        <end position="128"/>
    </location>
</feature>
<proteinExistence type="predicted"/>
<keyword evidence="2" id="KW-0472">Membrane</keyword>
<keyword evidence="1" id="KW-0802">TPR repeat</keyword>
<dbReference type="Gene3D" id="1.25.40.10">
    <property type="entry name" value="Tetratricopeptide repeat domain"/>
    <property type="match status" value="2"/>
</dbReference>
<sequence length="566" mass="64298">MRHFYTFPFRYARTKATQPTLLSTRVTTLAAFCSLPTRTPTLNSTLNPLGTNLTTTQSFHTTRAAGWVAPWKRRQSPAQPYELVKRHPMVQSESSRGALNYTGRAALLFGMAGCFSVIMLAGLVYSVMDYVGNDMAPVDDRIKNPGRMYLISAAIRDLVLPDTQSALNYLKEASKVLAKSSESDDAKIDSSKEATGTKLEPGDPALIELYLRMGELLDQQGQWMEAFKGYQLVYNAYFNNPKFWAQLAKAYWGEHPTLAFPNSDGQADTTLTTQQHLMKTILATQVGAVLLRTEAYAEAKDYLGKGLQNLQQLDNNLSNSDGNASVWHTWIRQSGRWVRYDIHDLHFLELRLIHTLAEAHALQGDLDTAYTLYKEALNRLTRYRAQRQQALKLGQISLDTIDTVPWHWRLINRYLMREQIALSPFFTPATASQYLSNREQYVPRDQDELPQWQDPRPIDNWACLDAQWMDRLGELSYGLGRREEAERWFQEALTLSDTSDVIPACAACASVVLGHMAVLAEKHCQPREARIYWQSATGKAEEAEDLPRVIYCQSQLDRLRQRPTSQ</sequence>
<reference evidence="3" key="1">
    <citation type="submission" date="2022-07" db="EMBL/GenBank/DDBJ databases">
        <title>Phylogenomic reconstructions and comparative analyses of Kickxellomycotina fungi.</title>
        <authorList>
            <person name="Reynolds N.K."/>
            <person name="Stajich J.E."/>
            <person name="Barry K."/>
            <person name="Grigoriev I.V."/>
            <person name="Crous P."/>
            <person name="Smith M.E."/>
        </authorList>
    </citation>
    <scope>NUCLEOTIDE SEQUENCE</scope>
    <source>
        <strain evidence="3">RSA 1196</strain>
    </source>
</reference>
<keyword evidence="4" id="KW-1185">Reference proteome</keyword>
<keyword evidence="2" id="KW-1133">Transmembrane helix</keyword>
<evidence type="ECO:0000313" key="3">
    <source>
        <dbReference type="EMBL" id="KAJ1969089.1"/>
    </source>
</evidence>
<dbReference type="EMBL" id="JANBPY010000096">
    <property type="protein sequence ID" value="KAJ1969089.1"/>
    <property type="molecule type" value="Genomic_DNA"/>
</dbReference>
<dbReference type="OrthoDB" id="10050400at2759"/>
<evidence type="ECO:0000256" key="2">
    <source>
        <dbReference type="SAM" id="Phobius"/>
    </source>
</evidence>
<dbReference type="AlphaFoldDB" id="A0A9W8E981"/>
<accession>A0A9W8E981</accession>
<protein>
    <submittedName>
        <fullName evidence="3">Uncharacterized protein</fullName>
    </submittedName>
</protein>
<feature type="repeat" description="TPR" evidence="1">
    <location>
        <begin position="466"/>
        <end position="499"/>
    </location>
</feature>
<dbReference type="InterPro" id="IPR011990">
    <property type="entry name" value="TPR-like_helical_dom_sf"/>
</dbReference>
<evidence type="ECO:0000313" key="4">
    <source>
        <dbReference type="Proteomes" id="UP001150925"/>
    </source>
</evidence>